<dbReference type="AlphaFoldDB" id="A0A1D1YJL3"/>
<dbReference type="GO" id="GO:0016020">
    <property type="term" value="C:membrane"/>
    <property type="evidence" value="ECO:0007669"/>
    <property type="project" value="GOC"/>
</dbReference>
<dbReference type="Pfam" id="PF03372">
    <property type="entry name" value="Exo_endo_phos"/>
    <property type="match status" value="1"/>
</dbReference>
<dbReference type="GO" id="GO:0005783">
    <property type="term" value="C:endoplasmic reticulum"/>
    <property type="evidence" value="ECO:0007669"/>
    <property type="project" value="TreeGrafter"/>
</dbReference>
<dbReference type="PANTHER" id="PTHR14859">
    <property type="entry name" value="CALCOFLUOR WHITE HYPERSENSITIVE PROTEIN PRECURSOR"/>
    <property type="match status" value="1"/>
</dbReference>
<evidence type="ECO:0000313" key="3">
    <source>
        <dbReference type="EMBL" id="JAT54804.1"/>
    </source>
</evidence>
<dbReference type="GO" id="GO:0006506">
    <property type="term" value="P:GPI anchor biosynthetic process"/>
    <property type="evidence" value="ECO:0007669"/>
    <property type="project" value="TreeGrafter"/>
</dbReference>
<proteinExistence type="predicted"/>
<dbReference type="PANTHER" id="PTHR14859:SF0">
    <property type="entry name" value="ENDONUCLEASE_EXONUCLEASE_PHOSPHATASE FAMILY PROTEIN, EXPRESSED"/>
    <property type="match status" value="1"/>
</dbReference>
<sequence length="490" mass="54358">MSISSSKKKTSNSAGSHGFSTKVAAFFCSCWPEPRAEPTCSAPPSMLRMANLKLRRLCSRLRWIGRRRAKSGGVAVRTLGRSQPGENGSAAVNGWAGAHDPAAPTVRIATFNAAMFSMAPAVARSGKSPVLDPGEAEAWSRAGNDRRPKGILKQRSCGKSKLRVSINLPDNEISLERGKQQLKPIREEGGGGGMVQRNQRGKAPIGWSQSFPAYGREERSVVEVLREVGADIVALQNVKAEEEKGMRPLSELAEELGMRYVFAESWAPEYGNAVLSRWPIKRWMVQKIFDDTDFRNVLKATIDVPRAGEVNIHCTHLDHLDENWRMKQINSILQSSEGPHILAGGLNSLDETDYSSERWHDIVQYYEEIGKPTPKVEVMKFLKRKQYVDAKNFAGECEAIVVVAKGQDVQGTCKYGTRVDYILASPNSPYRFVPGSYTVFSSKGTSDHHIVKVDLKIADVKENDVRHRRSKPKVVKMDKSSSKGIWTMNS</sequence>
<dbReference type="EMBL" id="GDJX01013132">
    <property type="protein sequence ID" value="JAT54804.1"/>
    <property type="molecule type" value="Transcribed_RNA"/>
</dbReference>
<dbReference type="SUPFAM" id="SSF56219">
    <property type="entry name" value="DNase I-like"/>
    <property type="match status" value="1"/>
</dbReference>
<feature type="region of interest" description="Disordered" evidence="1">
    <location>
        <begin position="125"/>
        <end position="156"/>
    </location>
</feature>
<reference evidence="3" key="1">
    <citation type="submission" date="2015-07" db="EMBL/GenBank/DDBJ databases">
        <title>Transcriptome Assembly of Anthurium amnicola.</title>
        <authorList>
            <person name="Suzuki J."/>
        </authorList>
    </citation>
    <scope>NUCLEOTIDE SEQUENCE</scope>
</reference>
<dbReference type="Gene3D" id="3.60.10.10">
    <property type="entry name" value="Endonuclease/exonuclease/phosphatase"/>
    <property type="match status" value="1"/>
</dbReference>
<name>A0A1D1YJL3_9ARAE</name>
<organism evidence="3">
    <name type="scientific">Anthurium amnicola</name>
    <dbReference type="NCBI Taxonomy" id="1678845"/>
    <lineage>
        <taxon>Eukaryota</taxon>
        <taxon>Viridiplantae</taxon>
        <taxon>Streptophyta</taxon>
        <taxon>Embryophyta</taxon>
        <taxon>Tracheophyta</taxon>
        <taxon>Spermatophyta</taxon>
        <taxon>Magnoliopsida</taxon>
        <taxon>Liliopsida</taxon>
        <taxon>Araceae</taxon>
        <taxon>Pothoideae</taxon>
        <taxon>Potheae</taxon>
        <taxon>Anthurium</taxon>
    </lineage>
</organism>
<dbReference type="InterPro" id="IPR005135">
    <property type="entry name" value="Endo/exonuclease/phosphatase"/>
</dbReference>
<dbReference type="InterPro" id="IPR051916">
    <property type="entry name" value="GPI-anchor_lipid_remodeler"/>
</dbReference>
<feature type="domain" description="Endonuclease/exonuclease/phosphatase" evidence="2">
    <location>
        <begin position="219"/>
        <end position="448"/>
    </location>
</feature>
<evidence type="ECO:0000259" key="2">
    <source>
        <dbReference type="Pfam" id="PF03372"/>
    </source>
</evidence>
<dbReference type="InterPro" id="IPR036691">
    <property type="entry name" value="Endo/exonu/phosph_ase_sf"/>
</dbReference>
<evidence type="ECO:0000256" key="1">
    <source>
        <dbReference type="SAM" id="MobiDB-lite"/>
    </source>
</evidence>
<dbReference type="FunFam" id="3.60.10.10:FF:000045">
    <property type="entry name" value="Endonuclease/exonuclease/phosphatase family protein"/>
    <property type="match status" value="1"/>
</dbReference>
<protein>
    <submittedName>
        <fullName evidence="3">Uncharacterized protein ybhP</fullName>
    </submittedName>
</protein>
<accession>A0A1D1YJL3</accession>
<gene>
    <name evidence="3" type="primary">ybhP_1</name>
    <name evidence="3" type="ORF">g.26002</name>
</gene>
<dbReference type="GO" id="GO:0003824">
    <property type="term" value="F:catalytic activity"/>
    <property type="evidence" value="ECO:0007669"/>
    <property type="project" value="InterPro"/>
</dbReference>